<dbReference type="AlphaFoldDB" id="A0A484P7F5"/>
<proteinExistence type="predicted"/>
<gene>
    <name evidence="2" type="ORF">AMP9_4126</name>
</gene>
<protein>
    <submittedName>
        <fullName evidence="2">Periplasmic substrate-binding transport protein</fullName>
    </submittedName>
</protein>
<dbReference type="Pfam" id="PF01497">
    <property type="entry name" value="Peripla_BP_2"/>
    <property type="match status" value="1"/>
</dbReference>
<sequence>MLLEARDMVTLSLLHPDPASRVAGWAAADRVDSALLQSRFERNGRIPEVGKQTPESVSLEGILSLAPDLVVASDYMAAQGDGSSLVTRLARVGVPVVIGDAANNSVQLAATGPLATLHRYLRMWGDILDAQDRATAFAEFVDARLARLAQRLEGVTPVVTYLEVQSTLDDCCWAAGQRVWGELLALAGGQTLPGVRAPWFQKLQPDALMTAAHEVYIASGGAWVSGGRPPIGPGLAPDAGRAALRRLASRPGFANLPSVRQHRVHGIWTGLITMAPLNLLFVEIAAKWLHPDRLAGLDPSQTLADINRWFRFAPVDGPLWVSLKE</sequence>
<accession>A0A484P7F5</accession>
<dbReference type="PANTHER" id="PTHR30535:SF34">
    <property type="entry name" value="MOLYBDATE-BINDING PROTEIN MOLA"/>
    <property type="match status" value="1"/>
</dbReference>
<reference evidence="2" key="1">
    <citation type="submission" date="2019-03" db="EMBL/GenBank/DDBJ databases">
        <authorList>
            <person name="Danneels B."/>
        </authorList>
    </citation>
    <scope>NUCLEOTIDE SEQUENCE</scope>
</reference>
<name>A0A484P7F5_9ZZZZ</name>
<dbReference type="Gene3D" id="3.40.50.1980">
    <property type="entry name" value="Nitrogenase molybdenum iron protein domain"/>
    <property type="match status" value="2"/>
</dbReference>
<dbReference type="PROSITE" id="PS50983">
    <property type="entry name" value="FE_B12_PBP"/>
    <property type="match status" value="1"/>
</dbReference>
<evidence type="ECO:0000313" key="2">
    <source>
        <dbReference type="EMBL" id="VFR21898.1"/>
    </source>
</evidence>
<dbReference type="PANTHER" id="PTHR30535">
    <property type="entry name" value="VITAMIN B12-BINDING PROTEIN"/>
    <property type="match status" value="1"/>
</dbReference>
<organism evidence="2">
    <name type="scientific">plant metagenome</name>
    <dbReference type="NCBI Taxonomy" id="1297885"/>
    <lineage>
        <taxon>unclassified sequences</taxon>
        <taxon>metagenomes</taxon>
        <taxon>organismal metagenomes</taxon>
    </lineage>
</organism>
<dbReference type="InterPro" id="IPR050902">
    <property type="entry name" value="ABC_Transporter_SBP"/>
</dbReference>
<feature type="domain" description="Fe/B12 periplasmic-binding" evidence="1">
    <location>
        <begin position="1"/>
        <end position="293"/>
    </location>
</feature>
<dbReference type="InterPro" id="IPR002491">
    <property type="entry name" value="ABC_transptr_periplasmic_BD"/>
</dbReference>
<dbReference type="SUPFAM" id="SSF53807">
    <property type="entry name" value="Helical backbone' metal receptor"/>
    <property type="match status" value="1"/>
</dbReference>
<dbReference type="EMBL" id="CAADHY010000015">
    <property type="protein sequence ID" value="VFR21898.1"/>
    <property type="molecule type" value="Genomic_DNA"/>
</dbReference>
<evidence type="ECO:0000259" key="1">
    <source>
        <dbReference type="PROSITE" id="PS50983"/>
    </source>
</evidence>